<proteinExistence type="predicted"/>
<feature type="region of interest" description="Disordered" evidence="1">
    <location>
        <begin position="60"/>
        <end position="101"/>
    </location>
</feature>
<feature type="region of interest" description="Disordered" evidence="1">
    <location>
        <begin position="34"/>
        <end position="53"/>
    </location>
</feature>
<sequence length="370" mass="38167">MAFTHLLVLSLLVASSKAQQFPFTNTGAGLSPTSSFPSTFGQPNTGFGFQQSNTGFGFPQTSGQFSNIGFPTQSRLPGLPSAGLPGSNFPSFSSSTQRGTRLATVHATNKAGDHLYLTIEEQRDLGQRNPFGPSPFDGGQNPYGGESNSNLRVHGVFVKAGAQTGVISPDSLHGTFAMVVTRNGNIDGYCIATGEPYQVPSAATPYNPYSSFGGGNQFNPFSQFFPQQRQQQQQGQAVLVSTPLHASTGTSTIEGQIRNVQLTQLYGRAIHVCADTQCNVRTDLCGTIRRDDKTVEEFKAYQQRHSTLAGAQGAGGTFGGGGGGTFGPAPGGTFGTVPGAPFDPFAATGAGGATGTTGGTGGTPAGGGLF</sequence>
<reference evidence="3 4" key="1">
    <citation type="submission" date="2024-02" db="EMBL/GenBank/DDBJ databases">
        <title>Chromosome-scale genome assembly of the rough periwinkle Littorina saxatilis.</title>
        <authorList>
            <person name="De Jode A."/>
            <person name="Faria R."/>
            <person name="Formenti G."/>
            <person name="Sims Y."/>
            <person name="Smith T.P."/>
            <person name="Tracey A."/>
            <person name="Wood J.M.D."/>
            <person name="Zagrodzka Z.B."/>
            <person name="Johannesson K."/>
            <person name="Butlin R.K."/>
            <person name="Leder E.H."/>
        </authorList>
    </citation>
    <scope>NUCLEOTIDE SEQUENCE [LARGE SCALE GENOMIC DNA]</scope>
    <source>
        <strain evidence="3">Snail1</strain>
        <tissue evidence="3">Muscle</tissue>
    </source>
</reference>
<feature type="region of interest" description="Disordered" evidence="1">
    <location>
        <begin position="311"/>
        <end position="370"/>
    </location>
</feature>
<organism evidence="3 4">
    <name type="scientific">Littorina saxatilis</name>
    <dbReference type="NCBI Taxonomy" id="31220"/>
    <lineage>
        <taxon>Eukaryota</taxon>
        <taxon>Metazoa</taxon>
        <taxon>Spiralia</taxon>
        <taxon>Lophotrochozoa</taxon>
        <taxon>Mollusca</taxon>
        <taxon>Gastropoda</taxon>
        <taxon>Caenogastropoda</taxon>
        <taxon>Littorinimorpha</taxon>
        <taxon>Littorinoidea</taxon>
        <taxon>Littorinidae</taxon>
        <taxon>Littorina</taxon>
    </lineage>
</organism>
<evidence type="ECO:0000313" key="4">
    <source>
        <dbReference type="Proteomes" id="UP001374579"/>
    </source>
</evidence>
<feature type="compositionally biased region" description="Low complexity" evidence="1">
    <location>
        <begin position="335"/>
        <end position="348"/>
    </location>
</feature>
<accession>A0AAN9G9U2</accession>
<feature type="compositionally biased region" description="Gly residues" evidence="1">
    <location>
        <begin position="349"/>
        <end position="370"/>
    </location>
</feature>
<protein>
    <submittedName>
        <fullName evidence="3">Uncharacterized protein</fullName>
    </submittedName>
</protein>
<name>A0AAN9G9U2_9CAEN</name>
<comment type="caution">
    <text evidence="3">The sequence shown here is derived from an EMBL/GenBank/DDBJ whole genome shotgun (WGS) entry which is preliminary data.</text>
</comment>
<gene>
    <name evidence="3" type="ORF">V1264_023220</name>
</gene>
<feature type="chain" id="PRO_5042842687" evidence="2">
    <location>
        <begin position="19"/>
        <end position="370"/>
    </location>
</feature>
<keyword evidence="4" id="KW-1185">Reference proteome</keyword>
<evidence type="ECO:0000256" key="1">
    <source>
        <dbReference type="SAM" id="MobiDB-lite"/>
    </source>
</evidence>
<feature type="compositionally biased region" description="Polar residues" evidence="1">
    <location>
        <begin position="88"/>
        <end position="99"/>
    </location>
</feature>
<dbReference type="EMBL" id="JBAMIC010000011">
    <property type="protein sequence ID" value="KAK7100232.1"/>
    <property type="molecule type" value="Genomic_DNA"/>
</dbReference>
<keyword evidence="2" id="KW-0732">Signal</keyword>
<feature type="signal peptide" evidence="2">
    <location>
        <begin position="1"/>
        <end position="18"/>
    </location>
</feature>
<dbReference type="Proteomes" id="UP001374579">
    <property type="component" value="Unassembled WGS sequence"/>
</dbReference>
<feature type="compositionally biased region" description="Gly residues" evidence="1">
    <location>
        <begin position="312"/>
        <end position="334"/>
    </location>
</feature>
<dbReference type="AlphaFoldDB" id="A0AAN9G9U2"/>
<evidence type="ECO:0000256" key="2">
    <source>
        <dbReference type="SAM" id="SignalP"/>
    </source>
</evidence>
<evidence type="ECO:0000313" key="3">
    <source>
        <dbReference type="EMBL" id="KAK7100232.1"/>
    </source>
</evidence>
<feature type="compositionally biased region" description="Polar residues" evidence="1">
    <location>
        <begin position="60"/>
        <end position="75"/>
    </location>
</feature>